<comment type="caution">
    <text evidence="2">The sequence shown here is derived from an EMBL/GenBank/DDBJ whole genome shotgun (WGS) entry which is preliminary data.</text>
</comment>
<organism evidence="2">
    <name type="scientific">bioreactor metagenome</name>
    <dbReference type="NCBI Taxonomy" id="1076179"/>
    <lineage>
        <taxon>unclassified sequences</taxon>
        <taxon>metagenomes</taxon>
        <taxon>ecological metagenomes</taxon>
    </lineage>
</organism>
<gene>
    <name evidence="2" type="ORF">SDC9_16649</name>
</gene>
<feature type="domain" description="DUF4097" evidence="1">
    <location>
        <begin position="85"/>
        <end position="290"/>
    </location>
</feature>
<accession>A0A644TWT2</accession>
<reference evidence="2" key="1">
    <citation type="submission" date="2019-08" db="EMBL/GenBank/DDBJ databases">
        <authorList>
            <person name="Kucharzyk K."/>
            <person name="Murdoch R.W."/>
            <person name="Higgins S."/>
            <person name="Loffler F."/>
        </authorList>
    </citation>
    <scope>NUCLEOTIDE SEQUENCE</scope>
</reference>
<evidence type="ECO:0000313" key="2">
    <source>
        <dbReference type="EMBL" id="MPL70887.1"/>
    </source>
</evidence>
<evidence type="ECO:0000259" key="1">
    <source>
        <dbReference type="Pfam" id="PF13349"/>
    </source>
</evidence>
<protein>
    <recommendedName>
        <fullName evidence="1">DUF4097 domain-containing protein</fullName>
    </recommendedName>
</protein>
<dbReference type="EMBL" id="VSSQ01000055">
    <property type="protein sequence ID" value="MPL70887.1"/>
    <property type="molecule type" value="Genomic_DNA"/>
</dbReference>
<dbReference type="Pfam" id="PF13349">
    <property type="entry name" value="DUF4097"/>
    <property type="match status" value="1"/>
</dbReference>
<dbReference type="InterPro" id="IPR025164">
    <property type="entry name" value="Toastrack_DUF4097"/>
</dbReference>
<proteinExistence type="predicted"/>
<sequence>MRSEGADLEIRYCREDIEPEAAERLVVRMPEGMITLSPSPDQCIHAEYELHGNASLLPSWKASVRRHDRILIISNDSPQDVYTASVSLTVPNCVKDLEIHSMKGEIDIRDCESDILAISEFGAVHIHGGRSVEASSVQGSVTLLNCGSATVNTIDGSVKCSKINGSLHIETQGGDIQASRIKGNVIALTKDGDISVFRPEGRIRLISHDGDIELELSGNFGGGEATTYSGDINLMLEQANVEFRAETLSGQISSPGTTIASGAGPRRCAYRIGEGTKRLHVKSVLGDIEVE</sequence>
<name>A0A644TWT2_9ZZZZ</name>
<dbReference type="AlphaFoldDB" id="A0A644TWT2"/>